<organism evidence="1 2">
    <name type="scientific">Nicotiana tabacum</name>
    <name type="common">Common tobacco</name>
    <dbReference type="NCBI Taxonomy" id="4097"/>
    <lineage>
        <taxon>Eukaryota</taxon>
        <taxon>Viridiplantae</taxon>
        <taxon>Streptophyta</taxon>
        <taxon>Embryophyta</taxon>
        <taxon>Tracheophyta</taxon>
        <taxon>Spermatophyta</taxon>
        <taxon>Magnoliopsida</taxon>
        <taxon>eudicotyledons</taxon>
        <taxon>Gunneridae</taxon>
        <taxon>Pentapetalae</taxon>
        <taxon>asterids</taxon>
        <taxon>lamiids</taxon>
        <taxon>Solanales</taxon>
        <taxon>Solanaceae</taxon>
        <taxon>Nicotianoideae</taxon>
        <taxon>Nicotianeae</taxon>
        <taxon>Nicotiana</taxon>
    </lineage>
</organism>
<dbReference type="Proteomes" id="UP000790787">
    <property type="component" value="Chromosome 22"/>
</dbReference>
<accession>A0AC58TV52</accession>
<gene>
    <name evidence="2" type="primary">LOC142176744</name>
</gene>
<name>A0AC58TV52_TOBAC</name>
<proteinExistence type="predicted"/>
<protein>
    <submittedName>
        <fullName evidence="2">Serine/threonine-protein phosphatase 7 long form homolog</fullName>
    </submittedName>
</protein>
<dbReference type="RefSeq" id="XP_075101102.1">
    <property type="nucleotide sequence ID" value="XM_075245001.1"/>
</dbReference>
<evidence type="ECO:0000313" key="2">
    <source>
        <dbReference type="RefSeq" id="XP_075101102.1"/>
    </source>
</evidence>
<reference evidence="1" key="1">
    <citation type="journal article" date="2014" name="Nat. Commun.">
        <title>The tobacco genome sequence and its comparison with those of tomato and potato.</title>
        <authorList>
            <person name="Sierro N."/>
            <person name="Battey J.N."/>
            <person name="Ouadi S."/>
            <person name="Bakaher N."/>
            <person name="Bovet L."/>
            <person name="Willig A."/>
            <person name="Goepfert S."/>
            <person name="Peitsch M.C."/>
            <person name="Ivanov N.V."/>
        </authorList>
    </citation>
    <scope>NUCLEOTIDE SEQUENCE [LARGE SCALE GENOMIC DNA]</scope>
</reference>
<sequence>MEVPPLHPRPATLELLLLQGDHRSSHIWEGQLLAQTFCTRRVDDMWGFLRDRTLHPRIVRRLQDTGFYRIVEIGRLQLDWSLIKALIKRWRLETHTFHLPIGEATVTLQDMDVMYGLPVDEHPVALLHAMIEQTGLQYMYMLQRLTGLQLPEETALVGASRLQLMTVRQHLEALHSDITDDTSELHIHRQICRASMGTQRDVAGFLPLLQAWERFLQLHPPLSPLAPGAPPPFHSLARKWVDRRGYGREYEARHNLPLCRDLLDLLEGAQFIWRPYSDELIAGLPNYCSAGRIMWSSSVSLMCLDIVEHHTTERVLR</sequence>
<keyword evidence="1" id="KW-1185">Reference proteome</keyword>
<evidence type="ECO:0000313" key="1">
    <source>
        <dbReference type="Proteomes" id="UP000790787"/>
    </source>
</evidence>
<reference evidence="2" key="2">
    <citation type="submission" date="2025-08" db="UniProtKB">
        <authorList>
            <consortium name="RefSeq"/>
        </authorList>
    </citation>
    <scope>IDENTIFICATION</scope>
    <source>
        <tissue evidence="2">Leaf</tissue>
    </source>
</reference>